<feature type="region of interest" description="Disordered" evidence="1">
    <location>
        <begin position="162"/>
        <end position="190"/>
    </location>
</feature>
<keyword evidence="3" id="KW-1185">Reference proteome</keyword>
<gene>
    <name evidence="2" type="ORF">L873DRAFT_1813480</name>
</gene>
<evidence type="ECO:0000256" key="1">
    <source>
        <dbReference type="SAM" id="MobiDB-lite"/>
    </source>
</evidence>
<dbReference type="AlphaFoldDB" id="A0A3N4JM26"/>
<reference evidence="2 3" key="1">
    <citation type="journal article" date="2018" name="Nat. Ecol. Evol.">
        <title>Pezizomycetes genomes reveal the molecular basis of ectomycorrhizal truffle lifestyle.</title>
        <authorList>
            <person name="Murat C."/>
            <person name="Payen T."/>
            <person name="Noel B."/>
            <person name="Kuo A."/>
            <person name="Morin E."/>
            <person name="Chen J."/>
            <person name="Kohler A."/>
            <person name="Krizsan K."/>
            <person name="Balestrini R."/>
            <person name="Da Silva C."/>
            <person name="Montanini B."/>
            <person name="Hainaut M."/>
            <person name="Levati E."/>
            <person name="Barry K.W."/>
            <person name="Belfiori B."/>
            <person name="Cichocki N."/>
            <person name="Clum A."/>
            <person name="Dockter R.B."/>
            <person name="Fauchery L."/>
            <person name="Guy J."/>
            <person name="Iotti M."/>
            <person name="Le Tacon F."/>
            <person name="Lindquist E.A."/>
            <person name="Lipzen A."/>
            <person name="Malagnac F."/>
            <person name="Mello A."/>
            <person name="Molinier V."/>
            <person name="Miyauchi S."/>
            <person name="Poulain J."/>
            <person name="Riccioni C."/>
            <person name="Rubini A."/>
            <person name="Sitrit Y."/>
            <person name="Splivallo R."/>
            <person name="Traeger S."/>
            <person name="Wang M."/>
            <person name="Zifcakova L."/>
            <person name="Wipf D."/>
            <person name="Zambonelli A."/>
            <person name="Paolocci F."/>
            <person name="Nowrousian M."/>
            <person name="Ottonello S."/>
            <person name="Baldrian P."/>
            <person name="Spatafora J.W."/>
            <person name="Henrissat B."/>
            <person name="Nagy L.G."/>
            <person name="Aury J.M."/>
            <person name="Wincker P."/>
            <person name="Grigoriev I.V."/>
            <person name="Bonfante P."/>
            <person name="Martin F.M."/>
        </authorList>
    </citation>
    <scope>NUCLEOTIDE SEQUENCE [LARGE SCALE GENOMIC DNA]</scope>
    <source>
        <strain evidence="2 3">120613-1</strain>
    </source>
</reference>
<evidence type="ECO:0000313" key="3">
    <source>
        <dbReference type="Proteomes" id="UP000276215"/>
    </source>
</evidence>
<dbReference type="EMBL" id="ML120431">
    <property type="protein sequence ID" value="RPA94934.1"/>
    <property type="molecule type" value="Genomic_DNA"/>
</dbReference>
<protein>
    <submittedName>
        <fullName evidence="2">Uncharacterized protein</fullName>
    </submittedName>
</protein>
<feature type="region of interest" description="Disordered" evidence="1">
    <location>
        <begin position="1"/>
        <end position="82"/>
    </location>
</feature>
<evidence type="ECO:0000313" key="2">
    <source>
        <dbReference type="EMBL" id="RPA94934.1"/>
    </source>
</evidence>
<accession>A0A3N4JM26</accession>
<sequence>MSYQVMPDDLLPGGDSLDKSPPGRSSRATKPINSPLPNGTVRPYIPVLPRDFPNSATPISSRKKDKKWVPLPLAGPDPVPVRDLNESQNFPAQSQKEGMVNERPVGMDSIVQEQAVESSVFNMETFGGRRVSIPVTIRNPVDMSEIELGKLVVPSATKRSSTYKSVNKIEAKRVDPPGPSRSKAPSDLAEPQLASLLDGSESDEERFFRVSLDWGRAGTITGARGGVPDAAGFEGLNGNRLHGTTSIWGSNVPSVGSPHKYFKHEDSPTKQAPNSGQIAMSHSNGYGPIRRPQAEPVDGKMLATYLEDHRGDPADPANPTPSMTHRLSVLEDAFRKLAASISIPNISCEDIEIFTKELERKVVSEISALRADFQTPQNTMANIISRQDEVEDAIIARLQEFEGALVRAIGAQRQLREDFEIVQADFLQLRYRIDHLLNPRTYGGNFPRPGHQG</sequence>
<name>A0A3N4JM26_9PEZI</name>
<proteinExistence type="predicted"/>
<dbReference type="Proteomes" id="UP000276215">
    <property type="component" value="Unassembled WGS sequence"/>
</dbReference>
<dbReference type="OrthoDB" id="5412183at2759"/>
<feature type="compositionally biased region" description="Polar residues" evidence="1">
    <location>
        <begin position="26"/>
        <end position="37"/>
    </location>
</feature>
<organism evidence="2 3">
    <name type="scientific">Choiromyces venosus 120613-1</name>
    <dbReference type="NCBI Taxonomy" id="1336337"/>
    <lineage>
        <taxon>Eukaryota</taxon>
        <taxon>Fungi</taxon>
        <taxon>Dikarya</taxon>
        <taxon>Ascomycota</taxon>
        <taxon>Pezizomycotina</taxon>
        <taxon>Pezizomycetes</taxon>
        <taxon>Pezizales</taxon>
        <taxon>Tuberaceae</taxon>
        <taxon>Choiromyces</taxon>
    </lineage>
</organism>